<dbReference type="InterPro" id="IPR003824">
    <property type="entry name" value="UppP"/>
</dbReference>
<reference evidence="16 17" key="1">
    <citation type="journal article" date="2008" name="Appl. Environ. Microbiol.">
        <title>Genomic insights into Mn(II) oxidation by the marine alphaproteobacterium Aurantimonas sp. strain SI85-9A1.</title>
        <authorList>
            <person name="Dick G.J."/>
            <person name="Podell S."/>
            <person name="Johnson H.A."/>
            <person name="Rivera-Espinoza Y."/>
            <person name="Bernier-Latmani R."/>
            <person name="McCarthy J.K."/>
            <person name="Torpey J.W."/>
            <person name="Clement B.G."/>
            <person name="Gaasterland T."/>
            <person name="Tebo B.M."/>
        </authorList>
    </citation>
    <scope>NUCLEOTIDE SEQUENCE [LARGE SCALE GENOMIC DNA]</scope>
    <source>
        <strain evidence="16 17">SI85-9A1</strain>
    </source>
</reference>
<evidence type="ECO:0000256" key="12">
    <source>
        <dbReference type="ARBA" id="ARBA00032932"/>
    </source>
</evidence>
<comment type="miscellaneous">
    <text evidence="14">Bacitracin is thought to be involved in the inhibition of peptidoglycan synthesis by sequestering undecaprenyl diphosphate, thereby reducing the pool of lipid carrier available.</text>
</comment>
<evidence type="ECO:0000256" key="8">
    <source>
        <dbReference type="ARBA" id="ARBA00022989"/>
    </source>
</evidence>
<keyword evidence="6 14" id="KW-0812">Transmembrane</keyword>
<dbReference type="GO" id="GO:0071555">
    <property type="term" value="P:cell wall organization"/>
    <property type="evidence" value="ECO:0007669"/>
    <property type="project" value="UniProtKB-KW"/>
</dbReference>
<evidence type="ECO:0000256" key="1">
    <source>
        <dbReference type="ARBA" id="ARBA00004651"/>
    </source>
</evidence>
<evidence type="ECO:0000256" key="4">
    <source>
        <dbReference type="ARBA" id="ARBA00021581"/>
    </source>
</evidence>
<comment type="caution">
    <text evidence="16">The sequence shown here is derived from an EMBL/GenBank/DDBJ whole genome shotgun (WGS) entry which is preliminary data.</text>
</comment>
<feature type="region of interest" description="Disordered" evidence="15">
    <location>
        <begin position="276"/>
        <end position="296"/>
    </location>
</feature>
<dbReference type="RefSeq" id="WP_009211237.1">
    <property type="nucleotide sequence ID" value="NZ_BBWP01000006.1"/>
</dbReference>
<dbReference type="PANTHER" id="PTHR30622:SF3">
    <property type="entry name" value="UNDECAPRENYL-DIPHOSPHATASE"/>
    <property type="match status" value="1"/>
</dbReference>
<evidence type="ECO:0000256" key="15">
    <source>
        <dbReference type="SAM" id="MobiDB-lite"/>
    </source>
</evidence>
<dbReference type="Proteomes" id="UP000000321">
    <property type="component" value="Unassembled WGS sequence"/>
</dbReference>
<dbReference type="HAMAP" id="MF_01006">
    <property type="entry name" value="Undec_diphosphatase"/>
    <property type="match status" value="1"/>
</dbReference>
<evidence type="ECO:0000256" key="3">
    <source>
        <dbReference type="ARBA" id="ARBA00012374"/>
    </source>
</evidence>
<dbReference type="GO" id="GO:0009252">
    <property type="term" value="P:peptidoglycan biosynthetic process"/>
    <property type="evidence" value="ECO:0007669"/>
    <property type="project" value="UniProtKB-KW"/>
</dbReference>
<keyword evidence="17" id="KW-1185">Reference proteome</keyword>
<dbReference type="NCBIfam" id="TIGR00753">
    <property type="entry name" value="undec_PP_bacA"/>
    <property type="match status" value="1"/>
</dbReference>
<feature type="transmembrane region" description="Helical" evidence="14">
    <location>
        <begin position="217"/>
        <end position="238"/>
    </location>
</feature>
<dbReference type="GO" id="GO:0005886">
    <property type="term" value="C:plasma membrane"/>
    <property type="evidence" value="ECO:0007669"/>
    <property type="project" value="UniProtKB-SubCell"/>
</dbReference>
<sequence length="296" mass="31793">MDFAAVGDAVILGITEGLTEFLPVSSTGHILLLGHFLGFQSTARSFEVLIQLGAILAILILYFGRLWRIFVTLPTEPRSRRFAAGILLAFLPAAFVGVLAHDFIKTILFETPMVICVALIVGGILLLVIDRMPRAVRYDDIMDYPLSLCLKIGIFQCLALIPGTSRSGATIAGSLLMGTDKRSAAEFSFFLAMPTMLGAFTYDLIKNRDVLSLDDAGLIVIGFVMAFVSALIVVRYLLDFVSRHGFAVFAWWRIGVGLVGMVLLLALPADEGGEAATPVPASASQPLATDGAQPAR</sequence>
<dbReference type="Pfam" id="PF02673">
    <property type="entry name" value="BacA"/>
    <property type="match status" value="1"/>
</dbReference>
<evidence type="ECO:0000256" key="7">
    <source>
        <dbReference type="ARBA" id="ARBA00022801"/>
    </source>
</evidence>
<comment type="function">
    <text evidence="14">Catalyzes the dephosphorylation of undecaprenyl diphosphate (UPP). Confers resistance to bacitracin.</text>
</comment>
<dbReference type="PANTHER" id="PTHR30622">
    <property type="entry name" value="UNDECAPRENYL-DIPHOSPHATASE"/>
    <property type="match status" value="1"/>
</dbReference>
<keyword evidence="5 14" id="KW-1003">Cell membrane</keyword>
<evidence type="ECO:0000313" key="16">
    <source>
        <dbReference type="EMBL" id="EAS48788.1"/>
    </source>
</evidence>
<feature type="transmembrane region" description="Helical" evidence="14">
    <location>
        <begin position="48"/>
        <end position="70"/>
    </location>
</feature>
<organism evidence="16 17">
    <name type="scientific">Aurantimonas manganoxydans (strain ATCC BAA-1229 / DSM 21871 / SI85-9A1)</name>
    <dbReference type="NCBI Taxonomy" id="287752"/>
    <lineage>
        <taxon>Bacteria</taxon>
        <taxon>Pseudomonadati</taxon>
        <taxon>Pseudomonadota</taxon>
        <taxon>Alphaproteobacteria</taxon>
        <taxon>Hyphomicrobiales</taxon>
        <taxon>Aurantimonadaceae</taxon>
        <taxon>Aurantimonas</taxon>
    </lineage>
</organism>
<dbReference type="NCBIfam" id="NF001390">
    <property type="entry name" value="PRK00281.1-4"/>
    <property type="match status" value="1"/>
</dbReference>
<feature type="transmembrane region" description="Helical" evidence="14">
    <location>
        <begin position="82"/>
        <end position="101"/>
    </location>
</feature>
<dbReference type="AlphaFoldDB" id="Q1YEV7"/>
<dbReference type="HOGENOM" id="CLU_060296_2_0_5"/>
<evidence type="ECO:0000313" key="17">
    <source>
        <dbReference type="Proteomes" id="UP000000321"/>
    </source>
</evidence>
<keyword evidence="10 14" id="KW-0046">Antibiotic resistance</keyword>
<keyword evidence="9 14" id="KW-0472">Membrane</keyword>
<feature type="transmembrane region" description="Helical" evidence="14">
    <location>
        <begin position="184"/>
        <end position="205"/>
    </location>
</feature>
<feature type="transmembrane region" description="Helical" evidence="14">
    <location>
        <begin position="250"/>
        <end position="267"/>
    </location>
</feature>
<gene>
    <name evidence="14" type="primary">uppP</name>
    <name evidence="16" type="ORF">SI859A1_03425</name>
</gene>
<evidence type="ECO:0000256" key="11">
    <source>
        <dbReference type="ARBA" id="ARBA00032707"/>
    </source>
</evidence>
<evidence type="ECO:0000256" key="10">
    <source>
        <dbReference type="ARBA" id="ARBA00023251"/>
    </source>
</evidence>
<evidence type="ECO:0000256" key="2">
    <source>
        <dbReference type="ARBA" id="ARBA00010621"/>
    </source>
</evidence>
<feature type="transmembrane region" description="Helical" evidence="14">
    <location>
        <begin position="107"/>
        <end position="129"/>
    </location>
</feature>
<dbReference type="OrthoDB" id="9808289at2"/>
<dbReference type="EMBL" id="AAPJ01000007">
    <property type="protein sequence ID" value="EAS48788.1"/>
    <property type="molecule type" value="Genomic_DNA"/>
</dbReference>
<comment type="catalytic activity">
    <reaction evidence="13 14">
        <text>di-trans,octa-cis-undecaprenyl diphosphate + H2O = di-trans,octa-cis-undecaprenyl phosphate + phosphate + H(+)</text>
        <dbReference type="Rhea" id="RHEA:28094"/>
        <dbReference type="ChEBI" id="CHEBI:15377"/>
        <dbReference type="ChEBI" id="CHEBI:15378"/>
        <dbReference type="ChEBI" id="CHEBI:43474"/>
        <dbReference type="ChEBI" id="CHEBI:58405"/>
        <dbReference type="ChEBI" id="CHEBI:60392"/>
        <dbReference type="EC" id="3.6.1.27"/>
    </reaction>
</comment>
<accession>Q1YEV7</accession>
<evidence type="ECO:0000256" key="5">
    <source>
        <dbReference type="ARBA" id="ARBA00022475"/>
    </source>
</evidence>
<comment type="similarity">
    <text evidence="2 14">Belongs to the UppP family.</text>
</comment>
<keyword evidence="14" id="KW-0961">Cell wall biogenesis/degradation</keyword>
<evidence type="ECO:0000256" key="9">
    <source>
        <dbReference type="ARBA" id="ARBA00023136"/>
    </source>
</evidence>
<dbReference type="GO" id="GO:0046677">
    <property type="term" value="P:response to antibiotic"/>
    <property type="evidence" value="ECO:0007669"/>
    <property type="project" value="UniProtKB-UniRule"/>
</dbReference>
<comment type="subcellular location">
    <subcellularLocation>
        <location evidence="1 14">Cell membrane</location>
        <topology evidence="1 14">Multi-pass membrane protein</topology>
    </subcellularLocation>
</comment>
<dbReference type="BioCyc" id="AURANTIMONAS:SI859A1_03425-MONOMER"/>
<keyword evidence="14" id="KW-0573">Peptidoglycan synthesis</keyword>
<dbReference type="NCBIfam" id="NF001389">
    <property type="entry name" value="PRK00281.1-2"/>
    <property type="match status" value="1"/>
</dbReference>
<keyword evidence="14" id="KW-0133">Cell shape</keyword>
<evidence type="ECO:0000256" key="13">
    <source>
        <dbReference type="ARBA" id="ARBA00047594"/>
    </source>
</evidence>
<protein>
    <recommendedName>
        <fullName evidence="4 14">Undecaprenyl-diphosphatase</fullName>
        <ecNumber evidence="3 14">3.6.1.27</ecNumber>
    </recommendedName>
    <alternativeName>
        <fullName evidence="12 14">Bacitracin resistance protein</fullName>
    </alternativeName>
    <alternativeName>
        <fullName evidence="11 14">Undecaprenyl pyrophosphate phosphatase</fullName>
    </alternativeName>
</protein>
<dbReference type="GO" id="GO:0008360">
    <property type="term" value="P:regulation of cell shape"/>
    <property type="evidence" value="ECO:0007669"/>
    <property type="project" value="UniProtKB-KW"/>
</dbReference>
<evidence type="ECO:0000256" key="6">
    <source>
        <dbReference type="ARBA" id="ARBA00022692"/>
    </source>
</evidence>
<keyword evidence="7 14" id="KW-0378">Hydrolase</keyword>
<evidence type="ECO:0000256" key="14">
    <source>
        <dbReference type="HAMAP-Rule" id="MF_01006"/>
    </source>
</evidence>
<dbReference type="GO" id="GO:0050380">
    <property type="term" value="F:undecaprenyl-diphosphatase activity"/>
    <property type="evidence" value="ECO:0007669"/>
    <property type="project" value="UniProtKB-UniRule"/>
</dbReference>
<dbReference type="EC" id="3.6.1.27" evidence="3 14"/>
<keyword evidence="8 14" id="KW-1133">Transmembrane helix</keyword>
<proteinExistence type="inferred from homology"/>
<name>Q1YEV7_AURMS</name>